<dbReference type="Proteomes" id="UP001221757">
    <property type="component" value="Unassembled WGS sequence"/>
</dbReference>
<feature type="compositionally biased region" description="Basic and acidic residues" evidence="1">
    <location>
        <begin position="50"/>
        <end position="66"/>
    </location>
</feature>
<evidence type="ECO:0000313" key="3">
    <source>
        <dbReference type="Proteomes" id="UP001221757"/>
    </source>
</evidence>
<name>A0AAD7DEQ4_MYCRO</name>
<keyword evidence="3" id="KW-1185">Reference proteome</keyword>
<proteinExistence type="predicted"/>
<sequence length="168" mass="18563">MHRDAQGAAYVGKKEKKRVCWQVRETQGPQGRVIVVDNFELPPKFVLDNLDPKDLTTRPNDHRETVKPTGHVRTAGSDLLPGPQPICPDSGADLIQTNPKFCPDSGYGHPTDNHWSSPILLTADLPQFIQEQKQSLAIAQRHTVTTHYAAAKASDTTGITKFLLKCLC</sequence>
<evidence type="ECO:0000256" key="1">
    <source>
        <dbReference type="SAM" id="MobiDB-lite"/>
    </source>
</evidence>
<accession>A0AAD7DEQ4</accession>
<gene>
    <name evidence="2" type="ORF">B0H17DRAFT_1134630</name>
</gene>
<evidence type="ECO:0000313" key="2">
    <source>
        <dbReference type="EMBL" id="KAJ7689912.1"/>
    </source>
</evidence>
<protein>
    <submittedName>
        <fullName evidence="2">Uncharacterized protein</fullName>
    </submittedName>
</protein>
<organism evidence="2 3">
    <name type="scientific">Mycena rosella</name>
    <name type="common">Pink bonnet</name>
    <name type="synonym">Agaricus rosellus</name>
    <dbReference type="NCBI Taxonomy" id="1033263"/>
    <lineage>
        <taxon>Eukaryota</taxon>
        <taxon>Fungi</taxon>
        <taxon>Dikarya</taxon>
        <taxon>Basidiomycota</taxon>
        <taxon>Agaricomycotina</taxon>
        <taxon>Agaricomycetes</taxon>
        <taxon>Agaricomycetidae</taxon>
        <taxon>Agaricales</taxon>
        <taxon>Marasmiineae</taxon>
        <taxon>Mycenaceae</taxon>
        <taxon>Mycena</taxon>
    </lineage>
</organism>
<dbReference type="AlphaFoldDB" id="A0AAD7DEQ4"/>
<feature type="region of interest" description="Disordered" evidence="1">
    <location>
        <begin position="50"/>
        <end position="81"/>
    </location>
</feature>
<comment type="caution">
    <text evidence="2">The sequence shown here is derived from an EMBL/GenBank/DDBJ whole genome shotgun (WGS) entry which is preliminary data.</text>
</comment>
<dbReference type="EMBL" id="JARKIE010000068">
    <property type="protein sequence ID" value="KAJ7689912.1"/>
    <property type="molecule type" value="Genomic_DNA"/>
</dbReference>
<reference evidence="2" key="1">
    <citation type="submission" date="2023-03" db="EMBL/GenBank/DDBJ databases">
        <title>Massive genome expansion in bonnet fungi (Mycena s.s.) driven by repeated elements and novel gene families across ecological guilds.</title>
        <authorList>
            <consortium name="Lawrence Berkeley National Laboratory"/>
            <person name="Harder C.B."/>
            <person name="Miyauchi S."/>
            <person name="Viragh M."/>
            <person name="Kuo A."/>
            <person name="Thoen E."/>
            <person name="Andreopoulos B."/>
            <person name="Lu D."/>
            <person name="Skrede I."/>
            <person name="Drula E."/>
            <person name="Henrissat B."/>
            <person name="Morin E."/>
            <person name="Kohler A."/>
            <person name="Barry K."/>
            <person name="LaButti K."/>
            <person name="Morin E."/>
            <person name="Salamov A."/>
            <person name="Lipzen A."/>
            <person name="Mereny Z."/>
            <person name="Hegedus B."/>
            <person name="Baldrian P."/>
            <person name="Stursova M."/>
            <person name="Weitz H."/>
            <person name="Taylor A."/>
            <person name="Grigoriev I.V."/>
            <person name="Nagy L.G."/>
            <person name="Martin F."/>
            <person name="Kauserud H."/>
        </authorList>
    </citation>
    <scope>NUCLEOTIDE SEQUENCE</scope>
    <source>
        <strain evidence="2">CBHHK067</strain>
    </source>
</reference>